<evidence type="ECO:0000259" key="2">
    <source>
        <dbReference type="Pfam" id="PF00156"/>
    </source>
</evidence>
<accession>A0ABY4EWT8</accession>
<dbReference type="Gene3D" id="3.40.50.2020">
    <property type="match status" value="1"/>
</dbReference>
<keyword evidence="5" id="KW-1185">Reference proteome</keyword>
<dbReference type="Pfam" id="PF18912">
    <property type="entry name" value="DZR_2"/>
    <property type="match status" value="1"/>
</dbReference>
<feature type="domain" description="Double zinc ribbon" evidence="3">
    <location>
        <begin position="4"/>
        <end position="62"/>
    </location>
</feature>
<organism evidence="4 5">
    <name type="scientific">Gracilibacillus caseinilyticus</name>
    <dbReference type="NCBI Taxonomy" id="2932256"/>
    <lineage>
        <taxon>Bacteria</taxon>
        <taxon>Bacillati</taxon>
        <taxon>Bacillota</taxon>
        <taxon>Bacilli</taxon>
        <taxon>Bacillales</taxon>
        <taxon>Bacillaceae</taxon>
        <taxon>Gracilibacillus</taxon>
    </lineage>
</organism>
<dbReference type="InterPro" id="IPR051910">
    <property type="entry name" value="ComF/GntX_DNA_util-trans"/>
</dbReference>
<dbReference type="PANTHER" id="PTHR47505">
    <property type="entry name" value="DNA UTILIZATION PROTEIN YHGH"/>
    <property type="match status" value="1"/>
</dbReference>
<name>A0ABY4EWT8_9BACI</name>
<dbReference type="CDD" id="cd06223">
    <property type="entry name" value="PRTases_typeI"/>
    <property type="match status" value="1"/>
</dbReference>
<evidence type="ECO:0000313" key="4">
    <source>
        <dbReference type="EMBL" id="UOQ48312.1"/>
    </source>
</evidence>
<dbReference type="RefSeq" id="WP_244718646.1">
    <property type="nucleotide sequence ID" value="NZ_CP095072.1"/>
</dbReference>
<protein>
    <submittedName>
        <fullName evidence="4">ComF family protein</fullName>
    </submittedName>
</protein>
<feature type="domain" description="Phosphoribosyltransferase" evidence="2">
    <location>
        <begin position="184"/>
        <end position="228"/>
    </location>
</feature>
<comment type="similarity">
    <text evidence="1">Belongs to the ComF/GntX family.</text>
</comment>
<sequence>MNVCLICQQDSVDSITWTNLFLPPENSALCPACQEKLERIQGPICKKCGRKLPESAVCSDCQKWEHNKQFHDTLQYNRALFRYTPFMQEIITQWKYRGDYQLIELFTPYLKQPLFPKQKLTIIPIPLSEQRLYERAFNQSLQLAEKVASHWKLPIVEALARHPVHIEKQSKKSRQQRLSTENPFFLSQSLQTEVLLVDDIYTTGMTIHHAASLLKQAGCQAIYSFTLVR</sequence>
<dbReference type="Proteomes" id="UP000831782">
    <property type="component" value="Chromosome"/>
</dbReference>
<proteinExistence type="inferred from homology"/>
<dbReference type="InterPro" id="IPR029057">
    <property type="entry name" value="PRTase-like"/>
</dbReference>
<evidence type="ECO:0000259" key="3">
    <source>
        <dbReference type="Pfam" id="PF18912"/>
    </source>
</evidence>
<dbReference type="EMBL" id="CP095072">
    <property type="protein sequence ID" value="UOQ48312.1"/>
    <property type="molecule type" value="Genomic_DNA"/>
</dbReference>
<reference evidence="4 5" key="1">
    <citation type="submission" date="2022-04" db="EMBL/GenBank/DDBJ databases">
        <title>Gracilibacillus sp. isolated from saltern.</title>
        <authorList>
            <person name="Won M."/>
            <person name="Lee C.-M."/>
            <person name="Woen H.-Y."/>
            <person name="Kwon S.-W."/>
        </authorList>
    </citation>
    <scope>NUCLEOTIDE SEQUENCE [LARGE SCALE GENOMIC DNA]</scope>
    <source>
        <strain evidence="4 5">SSWR10-1</strain>
    </source>
</reference>
<dbReference type="InterPro" id="IPR044005">
    <property type="entry name" value="DZR_2"/>
</dbReference>
<evidence type="ECO:0000256" key="1">
    <source>
        <dbReference type="ARBA" id="ARBA00008007"/>
    </source>
</evidence>
<dbReference type="SUPFAM" id="SSF53271">
    <property type="entry name" value="PRTase-like"/>
    <property type="match status" value="1"/>
</dbReference>
<evidence type="ECO:0000313" key="5">
    <source>
        <dbReference type="Proteomes" id="UP000831782"/>
    </source>
</evidence>
<dbReference type="Pfam" id="PF00156">
    <property type="entry name" value="Pribosyltran"/>
    <property type="match status" value="1"/>
</dbReference>
<gene>
    <name evidence="4" type="ORF">MUN88_20100</name>
</gene>
<dbReference type="InterPro" id="IPR000836">
    <property type="entry name" value="PRTase_dom"/>
</dbReference>
<dbReference type="PANTHER" id="PTHR47505:SF1">
    <property type="entry name" value="DNA UTILIZATION PROTEIN YHGH"/>
    <property type="match status" value="1"/>
</dbReference>